<evidence type="ECO:0000256" key="10">
    <source>
        <dbReference type="ARBA" id="ARBA00031120"/>
    </source>
</evidence>
<feature type="domain" description="Amidohydrolase-related" evidence="12">
    <location>
        <begin position="211"/>
        <end position="285"/>
    </location>
</feature>
<dbReference type="AlphaFoldDB" id="A0A2H9TPJ0"/>
<evidence type="ECO:0000313" key="13">
    <source>
        <dbReference type="EMBL" id="PJF19667.1"/>
    </source>
</evidence>
<dbReference type="InterPro" id="IPR006680">
    <property type="entry name" value="Amidohydro-rel"/>
</dbReference>
<comment type="caution">
    <text evidence="13">The sequence shown here is derived from an EMBL/GenBank/DDBJ whole genome shotgun (WGS) entry which is preliminary data.</text>
</comment>
<keyword evidence="9 11" id="KW-0456">Lyase</keyword>
<reference evidence="13 14" key="1">
    <citation type="submission" date="2016-10" db="EMBL/GenBank/DDBJ databases">
        <title>The genome of Paramicrosporidium saccamoebae is the missing link in understanding Cryptomycota and Microsporidia evolution.</title>
        <authorList>
            <person name="Quandt C.A."/>
            <person name="Beaudet D."/>
            <person name="Corsaro D."/>
            <person name="Michel R."/>
            <person name="Corradi N."/>
            <person name="James T."/>
        </authorList>
    </citation>
    <scope>NUCLEOTIDE SEQUENCE [LARGE SCALE GENOMIC DNA]</scope>
    <source>
        <strain evidence="13 14">KSL3</strain>
    </source>
</reference>
<protein>
    <recommendedName>
        <fullName evidence="5">2-amino-3-carboxymuconate-6-semialdehyde decarboxylase</fullName>
        <ecNumber evidence="4">4.1.1.45</ecNumber>
    </recommendedName>
    <alternativeName>
        <fullName evidence="10">Picolinate carboxylase</fullName>
    </alternativeName>
</protein>
<comment type="similarity">
    <text evidence="2">Belongs to the metallo-dependent hydrolases superfamily. ACMSD family.</text>
</comment>
<evidence type="ECO:0000256" key="4">
    <source>
        <dbReference type="ARBA" id="ARBA00012365"/>
    </source>
</evidence>
<dbReference type="PANTHER" id="PTHR21240">
    <property type="entry name" value="2-AMINO-3-CARBOXYLMUCONATE-6-SEMIALDEHYDE DECARBOXYLASE"/>
    <property type="match status" value="1"/>
</dbReference>
<dbReference type="GO" id="GO:0016787">
    <property type="term" value="F:hydrolase activity"/>
    <property type="evidence" value="ECO:0007669"/>
    <property type="project" value="InterPro"/>
</dbReference>
<keyword evidence="6" id="KW-0479">Metal-binding</keyword>
<dbReference type="GO" id="GO:0001760">
    <property type="term" value="F:aminocarboxymuconate-semialdehyde decarboxylase activity"/>
    <property type="evidence" value="ECO:0007669"/>
    <property type="project" value="UniProtKB-EC"/>
</dbReference>
<keyword evidence="8" id="KW-0862">Zinc</keyword>
<evidence type="ECO:0000256" key="8">
    <source>
        <dbReference type="ARBA" id="ARBA00022833"/>
    </source>
</evidence>
<dbReference type="Proteomes" id="UP000240830">
    <property type="component" value="Unassembled WGS sequence"/>
</dbReference>
<sequence>MHHSLEKIKKIDLHTHIIPESWPDWNKEFGRGRWLTIRHDADGAKLINADGTLFRAVEKNCYCPAKRLEECDTTDVLSTVPGIGFNYGAPSQDALRVAQFLNDHIGQVIKSEPKRFVGLGTIPLQDSDLAIIELKRCVTELGMAGVQIGSHVDGRSLDDSSLEKFWTTVEELDCAVFVHPWDMSDAERVQKYWFPCHGFHARPDLCQTVTTTDPNLVHDPEILELLVKKFGEDRIILGSDYPFPLGEIDRPGQLIETTQLAKEPGDTERIRQKLLWKNAVTFLKLPDF</sequence>
<dbReference type="STRING" id="1246581.A0A2H9TPJ0"/>
<dbReference type="OrthoDB" id="191270at2759"/>
<keyword evidence="7 11" id="KW-0210">Decarboxylase</keyword>
<dbReference type="EC" id="4.1.1.45" evidence="4"/>
<comment type="subunit">
    <text evidence="3">Monomer.</text>
</comment>
<organism evidence="13 14">
    <name type="scientific">Paramicrosporidium saccamoebae</name>
    <dbReference type="NCBI Taxonomy" id="1246581"/>
    <lineage>
        <taxon>Eukaryota</taxon>
        <taxon>Fungi</taxon>
        <taxon>Fungi incertae sedis</taxon>
        <taxon>Cryptomycota</taxon>
        <taxon>Cryptomycota incertae sedis</taxon>
        <taxon>Paramicrosporidium</taxon>
    </lineage>
</organism>
<evidence type="ECO:0000256" key="2">
    <source>
        <dbReference type="ARBA" id="ARBA00005871"/>
    </source>
</evidence>
<evidence type="ECO:0000259" key="12">
    <source>
        <dbReference type="Pfam" id="PF04909"/>
    </source>
</evidence>
<evidence type="ECO:0000256" key="7">
    <source>
        <dbReference type="ARBA" id="ARBA00022793"/>
    </source>
</evidence>
<dbReference type="InterPro" id="IPR032466">
    <property type="entry name" value="Metal_Hydrolase"/>
</dbReference>
<evidence type="ECO:0000313" key="14">
    <source>
        <dbReference type="Proteomes" id="UP000240830"/>
    </source>
</evidence>
<evidence type="ECO:0000256" key="6">
    <source>
        <dbReference type="ARBA" id="ARBA00022723"/>
    </source>
</evidence>
<evidence type="ECO:0000256" key="11">
    <source>
        <dbReference type="RuleBase" id="RU366045"/>
    </source>
</evidence>
<dbReference type="Pfam" id="PF04909">
    <property type="entry name" value="Amidohydro_2"/>
    <property type="match status" value="2"/>
</dbReference>
<dbReference type="GO" id="GO:0046872">
    <property type="term" value="F:metal ion binding"/>
    <property type="evidence" value="ECO:0007669"/>
    <property type="project" value="UniProtKB-KW"/>
</dbReference>
<accession>A0A2H9TPJ0</accession>
<evidence type="ECO:0000256" key="3">
    <source>
        <dbReference type="ARBA" id="ARBA00011245"/>
    </source>
</evidence>
<dbReference type="PANTHER" id="PTHR21240:SF27">
    <property type="entry name" value="2-AMINO-3-CARBOXYMUCONATE-6-SEMIALDEHYDE DECARBOXYLASE"/>
    <property type="match status" value="1"/>
</dbReference>
<keyword evidence="14" id="KW-1185">Reference proteome</keyword>
<evidence type="ECO:0000256" key="5">
    <source>
        <dbReference type="ARBA" id="ARBA00021214"/>
    </source>
</evidence>
<dbReference type="Gene3D" id="3.20.20.140">
    <property type="entry name" value="Metal-dependent hydrolases"/>
    <property type="match status" value="2"/>
</dbReference>
<dbReference type="SUPFAM" id="SSF51556">
    <property type="entry name" value="Metallo-dependent hydrolases"/>
    <property type="match status" value="1"/>
</dbReference>
<feature type="domain" description="Amidohydrolase-related" evidence="12">
    <location>
        <begin position="92"/>
        <end position="180"/>
    </location>
</feature>
<evidence type="ECO:0000256" key="9">
    <source>
        <dbReference type="ARBA" id="ARBA00023239"/>
    </source>
</evidence>
<dbReference type="EMBL" id="MTSL01000048">
    <property type="protein sequence ID" value="PJF19667.1"/>
    <property type="molecule type" value="Genomic_DNA"/>
</dbReference>
<evidence type="ECO:0000256" key="1">
    <source>
        <dbReference type="ARBA" id="ARBA00005079"/>
    </source>
</evidence>
<comment type="pathway">
    <text evidence="1">Secondary metabolite metabolism; quinolate metabolism.</text>
</comment>
<dbReference type="GO" id="GO:0005829">
    <property type="term" value="C:cytosol"/>
    <property type="evidence" value="ECO:0007669"/>
    <property type="project" value="TreeGrafter"/>
</dbReference>
<gene>
    <name evidence="13" type="ORF">PSACC_00509</name>
</gene>
<dbReference type="CDD" id="cd01292">
    <property type="entry name" value="metallo-dependent_hydrolases"/>
    <property type="match status" value="1"/>
</dbReference>
<name>A0A2H9TPJ0_9FUNG</name>
<dbReference type="InterPro" id="IPR032465">
    <property type="entry name" value="ACMSD"/>
</dbReference>
<dbReference type="GO" id="GO:0019748">
    <property type="term" value="P:secondary metabolic process"/>
    <property type="evidence" value="ECO:0007669"/>
    <property type="project" value="TreeGrafter"/>
</dbReference>
<proteinExistence type="inferred from homology"/>